<sequence>MAPHPHQALPGGVAPQVPMSWGGYYYMDPHQPKPPWGYNAMPSQHMHRQSHPQHAHQPEPLSMSPRSAAPQLPGTSTMAHAIPHTPHTPQTPLSISSPLSTPSTASAPCLNTNARDFVPGGRSISKITIRSQDGMEVTLDDLKKLSLRLPTAPISPASPVVTNRPQPSVLVWKKDGTKKKRKREKQAKRMEEEEATRKRKADENRILMEEEEKERIRQAEEEEKELLRQEEEGCLEAEQAHIALEEKERKQQDALR</sequence>
<dbReference type="EMBL" id="JABBWG010000063">
    <property type="protein sequence ID" value="KAG1804043.1"/>
    <property type="molecule type" value="Genomic_DNA"/>
</dbReference>
<organism evidence="2 3">
    <name type="scientific">Suillus subaureus</name>
    <dbReference type="NCBI Taxonomy" id="48587"/>
    <lineage>
        <taxon>Eukaryota</taxon>
        <taxon>Fungi</taxon>
        <taxon>Dikarya</taxon>
        <taxon>Basidiomycota</taxon>
        <taxon>Agaricomycotina</taxon>
        <taxon>Agaricomycetes</taxon>
        <taxon>Agaricomycetidae</taxon>
        <taxon>Boletales</taxon>
        <taxon>Suillineae</taxon>
        <taxon>Suillaceae</taxon>
        <taxon>Suillus</taxon>
    </lineage>
</organism>
<feature type="region of interest" description="Disordered" evidence="1">
    <location>
        <begin position="35"/>
        <end position="114"/>
    </location>
</feature>
<feature type="compositionally biased region" description="Low complexity" evidence="1">
    <location>
        <begin position="88"/>
        <end position="108"/>
    </location>
</feature>
<dbReference type="Proteomes" id="UP000807769">
    <property type="component" value="Unassembled WGS sequence"/>
</dbReference>
<comment type="caution">
    <text evidence="2">The sequence shown here is derived from an EMBL/GenBank/DDBJ whole genome shotgun (WGS) entry which is preliminary data.</text>
</comment>
<reference evidence="2" key="1">
    <citation type="journal article" date="2020" name="New Phytol.">
        <title>Comparative genomics reveals dynamic genome evolution in host specialist ectomycorrhizal fungi.</title>
        <authorList>
            <person name="Lofgren L.A."/>
            <person name="Nguyen N.H."/>
            <person name="Vilgalys R."/>
            <person name="Ruytinx J."/>
            <person name="Liao H.L."/>
            <person name="Branco S."/>
            <person name="Kuo A."/>
            <person name="LaButti K."/>
            <person name="Lipzen A."/>
            <person name="Andreopoulos W."/>
            <person name="Pangilinan J."/>
            <person name="Riley R."/>
            <person name="Hundley H."/>
            <person name="Na H."/>
            <person name="Barry K."/>
            <person name="Grigoriev I.V."/>
            <person name="Stajich J.E."/>
            <person name="Kennedy P.G."/>
        </authorList>
    </citation>
    <scope>NUCLEOTIDE SEQUENCE</scope>
    <source>
        <strain evidence="2">MN1</strain>
    </source>
</reference>
<feature type="compositionally biased region" description="Basic residues" evidence="1">
    <location>
        <begin position="45"/>
        <end position="54"/>
    </location>
</feature>
<evidence type="ECO:0000313" key="3">
    <source>
        <dbReference type="Proteomes" id="UP000807769"/>
    </source>
</evidence>
<gene>
    <name evidence="2" type="ORF">BJ212DRAFT_948140</name>
</gene>
<dbReference type="GeneID" id="64638437"/>
<evidence type="ECO:0000313" key="2">
    <source>
        <dbReference type="EMBL" id="KAG1804043.1"/>
    </source>
</evidence>
<name>A0A9P7DVN3_9AGAM</name>
<evidence type="ECO:0000256" key="1">
    <source>
        <dbReference type="SAM" id="MobiDB-lite"/>
    </source>
</evidence>
<keyword evidence="3" id="KW-1185">Reference proteome</keyword>
<feature type="compositionally biased region" description="Basic and acidic residues" evidence="1">
    <location>
        <begin position="200"/>
        <end position="231"/>
    </location>
</feature>
<protein>
    <submittedName>
        <fullName evidence="2">Uncharacterized protein</fullName>
    </submittedName>
</protein>
<feature type="compositionally biased region" description="Basic residues" evidence="1">
    <location>
        <begin position="176"/>
        <end position="186"/>
    </location>
</feature>
<dbReference type="AlphaFoldDB" id="A0A9P7DVN3"/>
<dbReference type="OrthoDB" id="2693530at2759"/>
<proteinExistence type="predicted"/>
<feature type="region of interest" description="Disordered" evidence="1">
    <location>
        <begin position="174"/>
        <end position="232"/>
    </location>
</feature>
<accession>A0A9P7DVN3</accession>
<dbReference type="RefSeq" id="XP_041186715.1">
    <property type="nucleotide sequence ID" value="XM_041344421.1"/>
</dbReference>